<dbReference type="InterPro" id="IPR011990">
    <property type="entry name" value="TPR-like_helical_dom_sf"/>
</dbReference>
<dbReference type="Gene3D" id="3.40.640.10">
    <property type="entry name" value="Type I PLP-dependent aspartate aminotransferase-like (Major domain)"/>
    <property type="match status" value="1"/>
</dbReference>
<feature type="repeat" description="PPR" evidence="17">
    <location>
        <begin position="631"/>
        <end position="665"/>
    </location>
</feature>
<comment type="function">
    <text evidence="12">Transfer of C3 units between the cytosol of mesophyll and bundle sheath cells to maintain a nitrogen-carbon balance in the C4-dicarboxylic pathway.</text>
</comment>
<dbReference type="SUPFAM" id="SSF53383">
    <property type="entry name" value="PLP-dependent transferases"/>
    <property type="match status" value="1"/>
</dbReference>
<evidence type="ECO:0000256" key="11">
    <source>
        <dbReference type="ARBA" id="ARBA00047412"/>
    </source>
</evidence>
<dbReference type="FunFam" id="3.40.640.10:FF:000012">
    <property type="entry name" value="alanine aminotransferase 2"/>
    <property type="match status" value="1"/>
</dbReference>
<evidence type="ECO:0000256" key="7">
    <source>
        <dbReference type="ARBA" id="ARBA00025708"/>
    </source>
</evidence>
<dbReference type="PROSITE" id="PS51375">
    <property type="entry name" value="PPR"/>
    <property type="match status" value="10"/>
</dbReference>
<proteinExistence type="inferred from homology"/>
<evidence type="ECO:0000313" key="20">
    <source>
        <dbReference type="EMBL" id="KAG1334399.1"/>
    </source>
</evidence>
<dbReference type="FunFam" id="3.90.1150.10:FF:000140">
    <property type="entry name" value="alanine aminotransferase 1"/>
    <property type="match status" value="1"/>
</dbReference>
<evidence type="ECO:0000256" key="3">
    <source>
        <dbReference type="ARBA" id="ARBA00022576"/>
    </source>
</evidence>
<dbReference type="UniPathway" id="UPA00528">
    <property type="reaction ID" value="UER00586"/>
</dbReference>
<evidence type="ECO:0000259" key="19">
    <source>
        <dbReference type="Pfam" id="PF00155"/>
    </source>
</evidence>
<dbReference type="FunFam" id="1.25.40.10:FF:000344">
    <property type="entry name" value="Pentatricopeptide repeat-containing protein"/>
    <property type="match status" value="1"/>
</dbReference>
<dbReference type="Gene3D" id="1.10.287.1970">
    <property type="match status" value="1"/>
</dbReference>
<sequence length="1300" mass="144294">MENPFLSCNTKYPLPTLFFKHQNPPQIPANSIKTTSSLPQNSTIKSSQPPPPPNLNTTDSQVNCLRRHGKLQEAISALEQGLLIGTRTYTSLLQSCIDSDSIEEGRRLHASIALVRDPDPFVETKLISMYAKCGSLEEARRVFDGMPERSLFAWSAMISGYSREQRWQEVVDLFFQMMHEGVIPDSFLLLKVLQACSNTGDLEAGRLLHSLAVRGGHLDSWGGTHVSNSVLAMYAKCGELGMAKRIFETLGTKDRVTWNSIISGHCHWGQNEEALQFFERMRAEGVKPSVVTWNILIANYMQSDNTKLAMELMEQMESYGVIPDVFTWTSLISGFARNNRLSEALDIFQKMQLSGVEPNGMTVAAAISACTSLKALSKGKELHSYAIKIGNAGSVLVANSLIDMYSKCGRLEDAQNVFDQTTEKDVFTWNSMIGGYAQAGYCGKAYDLFSKMENLGIRRNVVTWNAMISGYIQNGDEDRAMELFQKMEVDGVRKNTASWNTLIVGSLQNGHVNKALRIFRQMQVISVRPNMATILSILPACANLVSAWKVKEIHACILRNNLQTKISIANALIYAYAKSGDIGSAQVVFSSLLLRDLISWNSMIAGSVLHGYSHVAKDLFDQMKEERVKPNRATFLSMISAYSLEGMVTEGKELFSSMVEEHQLPPGLEHYAAMVDLFGRSGRLREASNLIEKMPIEPDSTVWNALLVAARVYGNVRLANLAAEHLVKLEPRNPSILRLLSNIQALCGKQSGMLKRRKPKKESKRDSSLSCCWIEVRNEVHSFTTGEQAHIDLESKFTELNGISVDVTVVPPTFYDNRLEIEEEKEEVKRCEYAVRGEIVSHAQRLQQELQTKPGSHPFDEILYCNIGNPQALGQQPITFFREVLALCDYPALLDRDETHALFSSDAIARAWEILDLIPDRAIGAYSHSQGIKGLREAIAVGIAERDGFPADADDIFLTDGASPAVHMMMQLLIRSEKDGILCPIPQYPLYSASIALHGGCLVPYYLDEAKGWGLEIFELKKQLEAARTQSISVRALAVINPGNPTGQVLSEENQKEIVEFCRKEGLVLLADEVYQENIYADNKKFNSFKKISRSMGYSGDDLPLISFQSVSKGYYGECGKRGGYMEVTGLSSDVKEQIYKVASVNLCSNISGQILASLVMNPPKVGDESYESYMAEKDEILSSLARRAKALEDAFNSLEGVTCNKAEGAMYLFPRLHLPQKAIKAAEAIKTAPDAYYACRLLDATGIVVVPGSGFGQVPGTWHVRSTILPQEDKIPAIISRLKAFHEAFMEEFRDQGVA</sequence>
<dbReference type="GO" id="GO:0099402">
    <property type="term" value="P:plant organ development"/>
    <property type="evidence" value="ECO:0007669"/>
    <property type="project" value="UniProtKB-ARBA"/>
</dbReference>
<comment type="pathway">
    <text evidence="7">Amino-acid degradation; L-alanine degradation via transaminase pathway; pyruvate from L-alanine: step 1/1.</text>
</comment>
<comment type="caution">
    <text evidence="20">The sequence shown here is derived from an EMBL/GenBank/DDBJ whole genome shotgun (WGS) entry which is preliminary data.</text>
</comment>
<dbReference type="InterPro" id="IPR002885">
    <property type="entry name" value="PPR_rpt"/>
</dbReference>
<gene>
    <name evidence="20" type="ORF">COCNU_03G005180</name>
</gene>
<dbReference type="NCBIfam" id="TIGR00756">
    <property type="entry name" value="PPR"/>
    <property type="match status" value="10"/>
</dbReference>
<comment type="similarity">
    <text evidence="9">Belongs to the class-I pyridoxal-phosphate-dependent aminotransferase family. Alanine aminotransferase subfamily.</text>
</comment>
<feature type="repeat" description="PPR" evidence="17">
    <location>
        <begin position="254"/>
        <end position="288"/>
    </location>
</feature>
<keyword evidence="21" id="KW-1185">Reference proteome</keyword>
<dbReference type="PANTHER" id="PTHR11751">
    <property type="entry name" value="ALANINE AMINOTRANSFERASE"/>
    <property type="match status" value="1"/>
</dbReference>
<organism evidence="20 21">
    <name type="scientific">Cocos nucifera</name>
    <name type="common">Coconut palm</name>
    <dbReference type="NCBI Taxonomy" id="13894"/>
    <lineage>
        <taxon>Eukaryota</taxon>
        <taxon>Viridiplantae</taxon>
        <taxon>Streptophyta</taxon>
        <taxon>Embryophyta</taxon>
        <taxon>Tracheophyta</taxon>
        <taxon>Spermatophyta</taxon>
        <taxon>Magnoliopsida</taxon>
        <taxon>Liliopsida</taxon>
        <taxon>Arecaceae</taxon>
        <taxon>Arecoideae</taxon>
        <taxon>Cocoseae</taxon>
        <taxon>Attaleinae</taxon>
        <taxon>Cocos</taxon>
    </lineage>
</organism>
<keyword evidence="5" id="KW-0677">Repeat</keyword>
<evidence type="ECO:0000256" key="4">
    <source>
        <dbReference type="ARBA" id="ARBA00022679"/>
    </source>
</evidence>
<evidence type="ECO:0000256" key="17">
    <source>
        <dbReference type="PROSITE-ProRule" id="PRU00708"/>
    </source>
</evidence>
<name>A0A8K0I2M8_COCNU</name>
<dbReference type="GO" id="GO:0042853">
    <property type="term" value="P:L-alanine catabolic process"/>
    <property type="evidence" value="ECO:0007669"/>
    <property type="project" value="UniProtKB-UniPathway"/>
</dbReference>
<evidence type="ECO:0000256" key="13">
    <source>
        <dbReference type="ARBA" id="ARBA00074121"/>
    </source>
</evidence>
<dbReference type="Pfam" id="PF13812">
    <property type="entry name" value="PPR_3"/>
    <property type="match status" value="1"/>
</dbReference>
<evidence type="ECO:0000256" key="18">
    <source>
        <dbReference type="SAM" id="MobiDB-lite"/>
    </source>
</evidence>
<evidence type="ECO:0000256" key="15">
    <source>
        <dbReference type="ARBA" id="ARBA00080230"/>
    </source>
</evidence>
<feature type="repeat" description="PPR" evidence="17">
    <location>
        <begin position="425"/>
        <end position="459"/>
    </location>
</feature>
<evidence type="ECO:0000256" key="6">
    <source>
        <dbReference type="ARBA" id="ARBA00022898"/>
    </source>
</evidence>
<comment type="subunit">
    <text evidence="2">Homodimer.</text>
</comment>
<evidence type="ECO:0000256" key="14">
    <source>
        <dbReference type="ARBA" id="ARBA00076221"/>
    </source>
</evidence>
<feature type="compositionally biased region" description="Polar residues" evidence="18">
    <location>
        <begin position="28"/>
        <end position="47"/>
    </location>
</feature>
<dbReference type="Gene3D" id="1.25.40.10">
    <property type="entry name" value="Tetratricopeptide repeat domain"/>
    <property type="match status" value="5"/>
</dbReference>
<keyword evidence="3 20" id="KW-0032">Aminotransferase</keyword>
<comment type="catalytic activity">
    <reaction evidence="11">
        <text>L-alanine + 2-oxoglutarate = pyruvate + L-glutamate</text>
        <dbReference type="Rhea" id="RHEA:19453"/>
        <dbReference type="ChEBI" id="CHEBI:15361"/>
        <dbReference type="ChEBI" id="CHEBI:16810"/>
        <dbReference type="ChEBI" id="CHEBI:29985"/>
        <dbReference type="ChEBI" id="CHEBI:57972"/>
        <dbReference type="EC" id="2.6.1.2"/>
    </reaction>
</comment>
<feature type="repeat" description="PPR" evidence="17">
    <location>
        <begin position="460"/>
        <end position="494"/>
    </location>
</feature>
<feature type="repeat" description="PPR" evidence="17">
    <location>
        <begin position="324"/>
        <end position="358"/>
    </location>
</feature>
<dbReference type="InterPro" id="IPR015424">
    <property type="entry name" value="PyrdxlP-dep_Trfase"/>
</dbReference>
<dbReference type="GO" id="GO:0030170">
    <property type="term" value="F:pyridoxal phosphate binding"/>
    <property type="evidence" value="ECO:0007669"/>
    <property type="project" value="InterPro"/>
</dbReference>
<protein>
    <recommendedName>
        <fullName evidence="13">Alanine aminotransferase 2</fullName>
        <ecNumber evidence="10">2.6.1.2</ecNumber>
    </recommendedName>
    <alternativeName>
        <fullName evidence="15">Glutamate pyruvate transaminase 2</fullName>
    </alternativeName>
    <alternativeName>
        <fullName evidence="14">Glutamic--alanine transaminase 2</fullName>
    </alternativeName>
    <alternativeName>
        <fullName evidence="16">Glutamic--pyruvic transaminase 2</fullName>
    </alternativeName>
</protein>
<dbReference type="PANTHER" id="PTHR11751:SF29">
    <property type="entry name" value="ALANINE TRANSAMINASE"/>
    <property type="match status" value="1"/>
</dbReference>
<dbReference type="GO" id="GO:0004021">
    <property type="term" value="F:L-alanine:2-oxoglutarate aminotransferase activity"/>
    <property type="evidence" value="ECO:0007669"/>
    <property type="project" value="UniProtKB-EC"/>
</dbReference>
<reference evidence="20" key="1">
    <citation type="journal article" date="2017" name="Gigascience">
        <title>The genome draft of coconut (Cocos nucifera).</title>
        <authorList>
            <person name="Xiao Y."/>
            <person name="Xu P."/>
            <person name="Fan H."/>
            <person name="Baudouin L."/>
            <person name="Xia W."/>
            <person name="Bocs S."/>
            <person name="Xu J."/>
            <person name="Li Q."/>
            <person name="Guo A."/>
            <person name="Zhou L."/>
            <person name="Li J."/>
            <person name="Wu Y."/>
            <person name="Ma Z."/>
            <person name="Armero A."/>
            <person name="Issali A.E."/>
            <person name="Liu N."/>
            <person name="Peng M."/>
            <person name="Yang Y."/>
        </authorList>
    </citation>
    <scope>NUCLEOTIDE SEQUENCE</scope>
    <source>
        <tissue evidence="20">Spear leaf of Hainan Tall coconut</tissue>
    </source>
</reference>
<dbReference type="FunFam" id="1.25.40.10:FF:000158">
    <property type="entry name" value="pentatricopeptide repeat-containing protein At2g33680"/>
    <property type="match status" value="1"/>
</dbReference>
<keyword evidence="6" id="KW-0663">Pyridoxal phosphate</keyword>
<dbReference type="Proteomes" id="UP000797356">
    <property type="component" value="Chromosome 3"/>
</dbReference>
<dbReference type="EC" id="2.6.1.2" evidence="10"/>
<feature type="domain" description="Aminotransferase class I/classII large" evidence="19">
    <location>
        <begin position="921"/>
        <end position="1269"/>
    </location>
</feature>
<evidence type="ECO:0000256" key="16">
    <source>
        <dbReference type="ARBA" id="ARBA00082840"/>
    </source>
</evidence>
<evidence type="ECO:0000313" key="21">
    <source>
        <dbReference type="Proteomes" id="UP000797356"/>
    </source>
</evidence>
<feature type="repeat" description="PPR" evidence="17">
    <location>
        <begin position="495"/>
        <end position="529"/>
    </location>
</feature>
<dbReference type="CDD" id="cd00609">
    <property type="entry name" value="AAT_like"/>
    <property type="match status" value="1"/>
</dbReference>
<evidence type="ECO:0000256" key="9">
    <source>
        <dbReference type="ARBA" id="ARBA00025785"/>
    </source>
</evidence>
<evidence type="ECO:0000256" key="5">
    <source>
        <dbReference type="ARBA" id="ARBA00022737"/>
    </source>
</evidence>
<feature type="repeat" description="PPR" evidence="17">
    <location>
        <begin position="150"/>
        <end position="184"/>
    </location>
</feature>
<reference evidence="20" key="2">
    <citation type="submission" date="2019-07" db="EMBL/GenBank/DDBJ databases">
        <authorList>
            <person name="Yang Y."/>
            <person name="Bocs S."/>
            <person name="Baudouin L."/>
        </authorList>
    </citation>
    <scope>NUCLEOTIDE SEQUENCE</scope>
    <source>
        <tissue evidence="20">Spear leaf of Hainan Tall coconut</tissue>
    </source>
</reference>
<dbReference type="InterPro" id="IPR015422">
    <property type="entry name" value="PyrdxlP-dep_Trfase_small"/>
</dbReference>
<dbReference type="Gene3D" id="3.90.1150.10">
    <property type="entry name" value="Aspartate Aminotransferase, domain 1"/>
    <property type="match status" value="1"/>
</dbReference>
<dbReference type="FunFam" id="1.10.287.1970:FF:000001">
    <property type="entry name" value="Alanine aminotransferase 2"/>
    <property type="match status" value="1"/>
</dbReference>
<evidence type="ECO:0000256" key="8">
    <source>
        <dbReference type="ARBA" id="ARBA00025709"/>
    </source>
</evidence>
<comment type="cofactor">
    <cofactor evidence="1">
        <name>pyridoxal 5'-phosphate</name>
        <dbReference type="ChEBI" id="CHEBI:597326"/>
    </cofactor>
</comment>
<dbReference type="OrthoDB" id="185373at2759"/>
<dbReference type="Pfam" id="PF00155">
    <property type="entry name" value="Aminotran_1_2"/>
    <property type="match status" value="1"/>
</dbReference>
<evidence type="ECO:0000256" key="1">
    <source>
        <dbReference type="ARBA" id="ARBA00001933"/>
    </source>
</evidence>
<dbReference type="EMBL" id="CM017874">
    <property type="protein sequence ID" value="KAG1334399.1"/>
    <property type="molecule type" value="Genomic_DNA"/>
</dbReference>
<accession>A0A8K0I2M8</accession>
<dbReference type="Pfam" id="PF01535">
    <property type="entry name" value="PPR"/>
    <property type="match status" value="6"/>
</dbReference>
<dbReference type="Pfam" id="PF13041">
    <property type="entry name" value="PPR_2"/>
    <property type="match status" value="2"/>
</dbReference>
<dbReference type="InterPro" id="IPR004839">
    <property type="entry name" value="Aminotransferase_I/II_large"/>
</dbReference>
<comment type="pathway">
    <text evidence="8">Photosynthesis; C4 acid pathway.</text>
</comment>
<evidence type="ECO:0000256" key="12">
    <source>
        <dbReference type="ARBA" id="ARBA00059319"/>
    </source>
</evidence>
<dbReference type="InterPro" id="IPR045088">
    <property type="entry name" value="ALAT1/2-like"/>
</dbReference>
<feature type="region of interest" description="Disordered" evidence="18">
    <location>
        <begin position="23"/>
        <end position="59"/>
    </location>
</feature>
<keyword evidence="4" id="KW-0808">Transferase</keyword>
<dbReference type="InterPro" id="IPR015421">
    <property type="entry name" value="PyrdxlP-dep_Trfase_major"/>
</dbReference>
<evidence type="ECO:0000256" key="10">
    <source>
        <dbReference type="ARBA" id="ARBA00026106"/>
    </source>
</evidence>
<dbReference type="FunFam" id="1.25.40.10:FF:000380">
    <property type="entry name" value="Pentatricopeptide repeat-containing protein, chloroplastic"/>
    <property type="match status" value="1"/>
</dbReference>
<feature type="repeat" description="PPR" evidence="17">
    <location>
        <begin position="596"/>
        <end position="630"/>
    </location>
</feature>
<dbReference type="UniPathway" id="UPA00322"/>
<evidence type="ECO:0000256" key="2">
    <source>
        <dbReference type="ARBA" id="ARBA00011738"/>
    </source>
</evidence>
<feature type="repeat" description="PPR" evidence="17">
    <location>
        <begin position="119"/>
        <end position="149"/>
    </location>
</feature>
<feature type="repeat" description="PPR" evidence="17">
    <location>
        <begin position="289"/>
        <end position="323"/>
    </location>
</feature>